<gene>
    <name evidence="5" type="ORF">HT657_07060</name>
    <name evidence="6" type="ORF">HT672_05235</name>
</gene>
<dbReference type="PANTHER" id="PTHR21599">
    <property type="entry name" value="GLYCERATE KINASE"/>
    <property type="match status" value="1"/>
</dbReference>
<dbReference type="InterPro" id="IPR004381">
    <property type="entry name" value="Glycerate_kinase"/>
</dbReference>
<evidence type="ECO:0000256" key="1">
    <source>
        <dbReference type="ARBA" id="ARBA00006284"/>
    </source>
</evidence>
<keyword evidence="8" id="KW-1185">Reference proteome</keyword>
<keyword evidence="3 4" id="KW-0418">Kinase</keyword>
<dbReference type="SUPFAM" id="SSF110738">
    <property type="entry name" value="Glycerate kinase I"/>
    <property type="match status" value="1"/>
</dbReference>
<dbReference type="InterPro" id="IPR018197">
    <property type="entry name" value="Glycerate_kinase_RE-like"/>
</dbReference>
<comment type="similarity">
    <text evidence="1 4">Belongs to the glycerate kinase type-1 family.</text>
</comment>
<evidence type="ECO:0000313" key="7">
    <source>
        <dbReference type="Proteomes" id="UP000732858"/>
    </source>
</evidence>
<dbReference type="OrthoDB" id="9774290at2"/>
<sequence>MNIVIAPDSFKESLSALEVAKAIEIGFRRVYPNANYQLVPMADGGEGTVQSLTDATSGNLQKTSVIAPLGNVVDAVWGISKDRQVAFIEMAEASGLHLVPVEHRNPLKTTSYGTGQLIKAALDQGVSKIILGIGGSATNDGGAGMLQALGGQFKDHAGKEIGFGGEQLAQIESIDLSSLDARLANVEFEVACDVNNPLCGERGASAIFGPQKGATAEMVDILDRALHHFAKKVESQLGLNIAEKRGAGAAGGMGGGLLLLPNIKLQSGVEIVIDAVALADKIQTADLVITGEGRMDAQSISGKTPIGVAKVAKQYAKPVIAITGCLKEDYPVVYQYGIDAVFPIIQQLDSLDATLKAGSDNLISTAENVARLLKLSLGIR</sequence>
<dbReference type="Gene3D" id="3.90.1510.10">
    <property type="entry name" value="Glycerate kinase, domain 2"/>
    <property type="match status" value="1"/>
</dbReference>
<evidence type="ECO:0000256" key="2">
    <source>
        <dbReference type="ARBA" id="ARBA00022679"/>
    </source>
</evidence>
<dbReference type="Pfam" id="PF02595">
    <property type="entry name" value="Gly_kinase"/>
    <property type="match status" value="1"/>
</dbReference>
<evidence type="ECO:0000313" key="5">
    <source>
        <dbReference type="EMBL" id="MBV6531893.1"/>
    </source>
</evidence>
<evidence type="ECO:0000256" key="3">
    <source>
        <dbReference type="ARBA" id="ARBA00022777"/>
    </source>
</evidence>
<proteinExistence type="inferred from homology"/>
<dbReference type="AlphaFoldDB" id="A0A949WIT3"/>
<dbReference type="GO" id="GO:0031388">
    <property type="term" value="P:organic acid phosphorylation"/>
    <property type="evidence" value="ECO:0007669"/>
    <property type="project" value="UniProtKB-UniRule"/>
</dbReference>
<dbReference type="InterPro" id="IPR036129">
    <property type="entry name" value="Glycerate_kinase_sf"/>
</dbReference>
<protein>
    <submittedName>
        <fullName evidence="6">Glycerate kinase</fullName>
    </submittedName>
</protein>
<reference evidence="6 8" key="1">
    <citation type="journal article" date="2021" name="Mol. Ecol.">
        <title>Polar bear-adapted Ursidibacter maritimus are remarkably conserved after generations in captivity.</title>
        <authorList>
            <person name="Espinosa-Gongora C."/>
            <person name="Hansen M.J."/>
            <person name="Bertelsen M.F."/>
            <person name="Bojesen A.M."/>
        </authorList>
    </citation>
    <scope>NUCLEOTIDE SEQUENCE</scope>
    <source>
        <strain evidence="6">Pb43105x</strain>
        <strain evidence="5 8">Pb43106</strain>
    </source>
</reference>
<dbReference type="GeneID" id="65549709"/>
<dbReference type="Proteomes" id="UP001196379">
    <property type="component" value="Unassembled WGS sequence"/>
</dbReference>
<accession>A0A949WIT3</accession>
<dbReference type="RefSeq" id="WP_157403765.1">
    <property type="nucleotide sequence ID" value="NZ_JABULY010000003.1"/>
</dbReference>
<dbReference type="Proteomes" id="UP000732858">
    <property type="component" value="Unassembled WGS sequence"/>
</dbReference>
<dbReference type="InterPro" id="IPR018193">
    <property type="entry name" value="Glyc_kinase_flavodox-like_fold"/>
</dbReference>
<dbReference type="NCBIfam" id="TIGR00045">
    <property type="entry name" value="glycerate kinase"/>
    <property type="match status" value="1"/>
</dbReference>
<dbReference type="EMBL" id="JABULY010000003">
    <property type="protein sequence ID" value="MBV6531893.1"/>
    <property type="molecule type" value="Genomic_DNA"/>
</dbReference>
<evidence type="ECO:0000313" key="8">
    <source>
        <dbReference type="Proteomes" id="UP001196379"/>
    </source>
</evidence>
<dbReference type="EMBL" id="JABUMC010000009">
    <property type="protein sequence ID" value="MBV6546691.1"/>
    <property type="molecule type" value="Genomic_DNA"/>
</dbReference>
<dbReference type="Gene3D" id="3.40.50.10350">
    <property type="entry name" value="Glycerate kinase, domain 1"/>
    <property type="match status" value="1"/>
</dbReference>
<evidence type="ECO:0000313" key="6">
    <source>
        <dbReference type="EMBL" id="MBV6546691.1"/>
    </source>
</evidence>
<dbReference type="PIRSF" id="PIRSF006078">
    <property type="entry name" value="GlxK"/>
    <property type="match status" value="1"/>
</dbReference>
<comment type="caution">
    <text evidence="6">The sequence shown here is derived from an EMBL/GenBank/DDBJ whole genome shotgun (WGS) entry which is preliminary data.</text>
</comment>
<dbReference type="GO" id="GO:0008887">
    <property type="term" value="F:glycerate kinase activity"/>
    <property type="evidence" value="ECO:0007669"/>
    <property type="project" value="UniProtKB-UniRule"/>
</dbReference>
<keyword evidence="2 4" id="KW-0808">Transferase</keyword>
<organism evidence="6 7">
    <name type="scientific">Ursidibacter maritimus</name>
    <dbReference type="NCBI Taxonomy" id="1331689"/>
    <lineage>
        <taxon>Bacteria</taxon>
        <taxon>Pseudomonadati</taxon>
        <taxon>Pseudomonadota</taxon>
        <taxon>Gammaproteobacteria</taxon>
        <taxon>Pasteurellales</taxon>
        <taxon>Pasteurellaceae</taxon>
        <taxon>Ursidibacter</taxon>
    </lineage>
</organism>
<dbReference type="PANTHER" id="PTHR21599:SF0">
    <property type="entry name" value="GLYCERATE KINASE"/>
    <property type="match status" value="1"/>
</dbReference>
<evidence type="ECO:0000256" key="4">
    <source>
        <dbReference type="PIRNR" id="PIRNR006078"/>
    </source>
</evidence>
<name>A0A949WIT3_9PAST</name>